<proteinExistence type="inferred from homology"/>
<dbReference type="Gene3D" id="1.10.4040.10">
    <property type="entry name" value="Penicillinase repressor domain"/>
    <property type="match status" value="1"/>
</dbReference>
<evidence type="ECO:0000313" key="6">
    <source>
        <dbReference type="Proteomes" id="UP000661649"/>
    </source>
</evidence>
<evidence type="ECO:0000256" key="2">
    <source>
        <dbReference type="ARBA" id="ARBA00023015"/>
    </source>
</evidence>
<sequence length="125" mass="14671">MPNRYGLSDTELEIMEMIWSSQCPIYFNQILDFFNNNGKDWKKQTLHTHLSHLIEKGALDCKNEGRKKAYFPKLTREQLTQRYAKSFLNNAFNGSLNLFLSALTGNKKDCTQEELDELRDFLNKD</sequence>
<accession>A0ABR7PAR3</accession>
<dbReference type="Proteomes" id="UP000661649">
    <property type="component" value="Unassembled WGS sequence"/>
</dbReference>
<keyword evidence="4" id="KW-0804">Transcription</keyword>
<dbReference type="Pfam" id="PF03965">
    <property type="entry name" value="Penicillinase_R"/>
    <property type="match status" value="1"/>
</dbReference>
<protein>
    <submittedName>
        <fullName evidence="5">BlaI/MecI/CopY family transcriptional regulator</fullName>
    </submittedName>
</protein>
<comment type="similarity">
    <text evidence="1">Belongs to the BlaI transcriptional regulatory family.</text>
</comment>
<dbReference type="InterPro" id="IPR036390">
    <property type="entry name" value="WH_DNA-bd_sf"/>
</dbReference>
<dbReference type="PIRSF" id="PIRSF019455">
    <property type="entry name" value="CopR_AtkY"/>
    <property type="match status" value="1"/>
</dbReference>
<evidence type="ECO:0000313" key="5">
    <source>
        <dbReference type="EMBL" id="MBC8628489.1"/>
    </source>
</evidence>
<name>A0ABR7PAR3_9FIRM</name>
<organism evidence="5 6">
    <name type="scientific">Blautia stercoris</name>
    <dbReference type="NCBI Taxonomy" id="871664"/>
    <lineage>
        <taxon>Bacteria</taxon>
        <taxon>Bacillati</taxon>
        <taxon>Bacillota</taxon>
        <taxon>Clostridia</taxon>
        <taxon>Lachnospirales</taxon>
        <taxon>Lachnospiraceae</taxon>
        <taxon>Blautia</taxon>
    </lineage>
</organism>
<keyword evidence="3" id="KW-0238">DNA-binding</keyword>
<comment type="caution">
    <text evidence="5">The sequence shown here is derived from an EMBL/GenBank/DDBJ whole genome shotgun (WGS) entry which is preliminary data.</text>
</comment>
<evidence type="ECO:0000256" key="1">
    <source>
        <dbReference type="ARBA" id="ARBA00011046"/>
    </source>
</evidence>
<gene>
    <name evidence="5" type="ORF">H8712_07660</name>
</gene>
<reference evidence="5 6" key="1">
    <citation type="submission" date="2020-08" db="EMBL/GenBank/DDBJ databases">
        <title>Genome public.</title>
        <authorList>
            <person name="Liu C."/>
            <person name="Sun Q."/>
        </authorList>
    </citation>
    <scope>NUCLEOTIDE SEQUENCE [LARGE SCALE GENOMIC DNA]</scope>
    <source>
        <strain evidence="5 6">3_YM_SP_D4_24.mj</strain>
    </source>
</reference>
<dbReference type="EMBL" id="JACRTP010000003">
    <property type="protein sequence ID" value="MBC8628489.1"/>
    <property type="molecule type" value="Genomic_DNA"/>
</dbReference>
<dbReference type="InterPro" id="IPR036388">
    <property type="entry name" value="WH-like_DNA-bd_sf"/>
</dbReference>
<keyword evidence="6" id="KW-1185">Reference proteome</keyword>
<keyword evidence="2" id="KW-0805">Transcription regulation</keyword>
<dbReference type="SUPFAM" id="SSF46785">
    <property type="entry name" value="Winged helix' DNA-binding domain"/>
    <property type="match status" value="1"/>
</dbReference>
<dbReference type="RefSeq" id="WP_118701557.1">
    <property type="nucleotide sequence ID" value="NZ_JACRTP010000003.1"/>
</dbReference>
<evidence type="ECO:0000256" key="4">
    <source>
        <dbReference type="ARBA" id="ARBA00023163"/>
    </source>
</evidence>
<evidence type="ECO:0000256" key="3">
    <source>
        <dbReference type="ARBA" id="ARBA00023125"/>
    </source>
</evidence>
<dbReference type="Gene3D" id="1.10.10.10">
    <property type="entry name" value="Winged helix-like DNA-binding domain superfamily/Winged helix DNA-binding domain"/>
    <property type="match status" value="1"/>
</dbReference>
<dbReference type="InterPro" id="IPR005650">
    <property type="entry name" value="BlaI_family"/>
</dbReference>